<accession>A0A6N7XY26</accession>
<dbReference type="Pfam" id="PF12158">
    <property type="entry name" value="DUF3592"/>
    <property type="match status" value="1"/>
</dbReference>
<dbReference type="InterPro" id="IPR021994">
    <property type="entry name" value="DUF3592"/>
</dbReference>
<proteinExistence type="predicted"/>
<reference evidence="3 4" key="1">
    <citation type="submission" date="2019-08" db="EMBL/GenBank/DDBJ databases">
        <title>In-depth cultivation of the pig gut microbiome towards novel bacterial diversity and tailored functional studies.</title>
        <authorList>
            <person name="Wylensek D."/>
            <person name="Hitch T.C.A."/>
            <person name="Clavel T."/>
        </authorList>
    </citation>
    <scope>NUCLEOTIDE SEQUENCE [LARGE SCALE GENOMIC DNA]</scope>
    <source>
        <strain evidence="3 4">BSM-383-APC-4H</strain>
    </source>
</reference>
<dbReference type="EMBL" id="VULP01000007">
    <property type="protein sequence ID" value="MSU81731.1"/>
    <property type="molecule type" value="Genomic_DNA"/>
</dbReference>
<sequence>MLMIFRILMGGIVPLLLIGIGILFVYLSHKISHDQSKLEKVCTASVTGTIIRLTPEECNVSTDIQTKQYLYIPVVKYDVHGFIYEKSLNGHNYNYFSIGEKVTVNYNPSNPEQFYVKKDTAPKTIQRYYLPVGIFLLFLAFLEGILSNILIFLI</sequence>
<evidence type="ECO:0000313" key="4">
    <source>
        <dbReference type="Proteomes" id="UP000433359"/>
    </source>
</evidence>
<feature type="domain" description="DUF3592" evidence="2">
    <location>
        <begin position="46"/>
        <end position="119"/>
    </location>
</feature>
<keyword evidence="1" id="KW-0472">Membrane</keyword>
<comment type="caution">
    <text evidence="3">The sequence shown here is derived from an EMBL/GenBank/DDBJ whole genome shotgun (WGS) entry which is preliminary data.</text>
</comment>
<feature type="transmembrane region" description="Helical" evidence="1">
    <location>
        <begin position="128"/>
        <end position="153"/>
    </location>
</feature>
<evidence type="ECO:0000256" key="1">
    <source>
        <dbReference type="SAM" id="Phobius"/>
    </source>
</evidence>
<feature type="transmembrane region" description="Helical" evidence="1">
    <location>
        <begin position="6"/>
        <end position="27"/>
    </location>
</feature>
<organism evidence="3 4">
    <name type="scientific">Anaerobutyricum soehngenii</name>
    <dbReference type="NCBI Taxonomy" id="105843"/>
    <lineage>
        <taxon>Bacteria</taxon>
        <taxon>Bacillati</taxon>
        <taxon>Bacillota</taxon>
        <taxon>Clostridia</taxon>
        <taxon>Lachnospirales</taxon>
        <taxon>Lachnospiraceae</taxon>
        <taxon>Anaerobutyricum</taxon>
    </lineage>
</organism>
<keyword evidence="1" id="KW-1133">Transmembrane helix</keyword>
<keyword evidence="1" id="KW-0812">Transmembrane</keyword>
<dbReference type="RefSeq" id="WP_154580699.1">
    <property type="nucleotide sequence ID" value="NZ_VULP01000007.1"/>
</dbReference>
<evidence type="ECO:0000313" key="3">
    <source>
        <dbReference type="EMBL" id="MSU81731.1"/>
    </source>
</evidence>
<gene>
    <name evidence="3" type="ORF">FYJ25_04985</name>
</gene>
<dbReference type="AlphaFoldDB" id="A0A6N7XY26"/>
<protein>
    <submittedName>
        <fullName evidence="3">DUF3592 domain-containing protein</fullName>
    </submittedName>
</protein>
<dbReference type="Proteomes" id="UP000433359">
    <property type="component" value="Unassembled WGS sequence"/>
</dbReference>
<evidence type="ECO:0000259" key="2">
    <source>
        <dbReference type="Pfam" id="PF12158"/>
    </source>
</evidence>
<name>A0A6N7XY26_9FIRM</name>